<feature type="non-terminal residue" evidence="1">
    <location>
        <position position="1"/>
    </location>
</feature>
<name>X1AVU6_9ZZZZ</name>
<organism evidence="1">
    <name type="scientific">marine sediment metagenome</name>
    <dbReference type="NCBI Taxonomy" id="412755"/>
    <lineage>
        <taxon>unclassified sequences</taxon>
        <taxon>metagenomes</taxon>
        <taxon>ecological metagenomes</taxon>
    </lineage>
</organism>
<gene>
    <name evidence="1" type="ORF">S01H4_29086</name>
</gene>
<comment type="caution">
    <text evidence="1">The sequence shown here is derived from an EMBL/GenBank/DDBJ whole genome shotgun (WGS) entry which is preliminary data.</text>
</comment>
<sequence>RMEEGEIFITLPSIYFDIDQEDVLNVDWFDKGCFATFVHQNSATLFSLLYKGGEKSFSEITDFLDVPRKDLPIEDVNKAKIFLRFSSLFFHFT</sequence>
<evidence type="ECO:0000313" key="1">
    <source>
        <dbReference type="EMBL" id="GAG76338.1"/>
    </source>
</evidence>
<accession>X1AVU6</accession>
<protein>
    <submittedName>
        <fullName evidence="1">Uncharacterized protein</fullName>
    </submittedName>
</protein>
<dbReference type="AlphaFoldDB" id="X1AVU6"/>
<reference evidence="1" key="1">
    <citation type="journal article" date="2014" name="Front. Microbiol.">
        <title>High frequency of phylogenetically diverse reductive dehalogenase-homologous genes in deep subseafloor sedimentary metagenomes.</title>
        <authorList>
            <person name="Kawai M."/>
            <person name="Futagami T."/>
            <person name="Toyoda A."/>
            <person name="Takaki Y."/>
            <person name="Nishi S."/>
            <person name="Hori S."/>
            <person name="Arai W."/>
            <person name="Tsubouchi T."/>
            <person name="Morono Y."/>
            <person name="Uchiyama I."/>
            <person name="Ito T."/>
            <person name="Fujiyama A."/>
            <person name="Inagaki F."/>
            <person name="Takami H."/>
        </authorList>
    </citation>
    <scope>NUCLEOTIDE SEQUENCE</scope>
    <source>
        <strain evidence="1">Expedition CK06-06</strain>
    </source>
</reference>
<dbReference type="EMBL" id="BART01014687">
    <property type="protein sequence ID" value="GAG76338.1"/>
    <property type="molecule type" value="Genomic_DNA"/>
</dbReference>
<proteinExistence type="predicted"/>